<keyword evidence="1" id="KW-1185">Reference proteome</keyword>
<sequence length="101" mass="11348">MLVLLPWLSLTHAHSDTSAVSLPYRFIRLCTTGPGSHKLFHILTNAPLPTFHLMPCFSNFWALQILRQIAFCGIGRLDQLEDHYNNSFSVVSKIVVSGPQI</sequence>
<reference evidence="1" key="1">
    <citation type="journal article" date="2020" name="Nat. Genet.">
        <title>Genomic diversifications of five Gossypium allopolyploid species and their impact on cotton improvement.</title>
        <authorList>
            <person name="Chen Z.J."/>
            <person name="Sreedasyam A."/>
            <person name="Ando A."/>
            <person name="Song Q."/>
            <person name="De Santiago L.M."/>
            <person name="Hulse-Kemp A.M."/>
            <person name="Ding M."/>
            <person name="Ye W."/>
            <person name="Kirkbride R.C."/>
            <person name="Jenkins J."/>
            <person name="Plott C."/>
            <person name="Lovell J."/>
            <person name="Lin Y.M."/>
            <person name="Vaughn R."/>
            <person name="Liu B."/>
            <person name="Simpson S."/>
            <person name="Scheffler B.E."/>
            <person name="Wen L."/>
            <person name="Saski C.A."/>
            <person name="Grover C.E."/>
            <person name="Hu G."/>
            <person name="Conover J.L."/>
            <person name="Carlson J.W."/>
            <person name="Shu S."/>
            <person name="Boston L.B."/>
            <person name="Williams M."/>
            <person name="Peterson D.G."/>
            <person name="McGee K."/>
            <person name="Jones D.C."/>
            <person name="Wendel J.F."/>
            <person name="Stelly D.M."/>
            <person name="Grimwood J."/>
            <person name="Schmutz J."/>
        </authorList>
    </citation>
    <scope>NUCLEOTIDE SEQUENCE [LARGE SCALE GENOMIC DNA]</scope>
    <source>
        <strain evidence="1">cv. TM-1</strain>
    </source>
</reference>
<evidence type="ECO:0000313" key="1">
    <source>
        <dbReference type="Proteomes" id="UP000818029"/>
    </source>
</evidence>
<dbReference type="RefSeq" id="XP_016692081.1">
    <property type="nucleotide sequence ID" value="XM_016836592.2"/>
</dbReference>
<dbReference type="AlphaFoldDB" id="A0A1U8JP75"/>
<evidence type="ECO:0000313" key="2">
    <source>
        <dbReference type="RefSeq" id="XP_016692081.1"/>
    </source>
</evidence>
<proteinExistence type="predicted"/>
<dbReference type="Proteomes" id="UP000818029">
    <property type="component" value="Chromosome D08"/>
</dbReference>
<protein>
    <submittedName>
        <fullName evidence="2">Uncharacterized protein isoform X19</fullName>
    </submittedName>
</protein>
<organism evidence="1 2">
    <name type="scientific">Gossypium hirsutum</name>
    <name type="common">Upland cotton</name>
    <name type="synonym">Gossypium mexicanum</name>
    <dbReference type="NCBI Taxonomy" id="3635"/>
    <lineage>
        <taxon>Eukaryota</taxon>
        <taxon>Viridiplantae</taxon>
        <taxon>Streptophyta</taxon>
        <taxon>Embryophyta</taxon>
        <taxon>Tracheophyta</taxon>
        <taxon>Spermatophyta</taxon>
        <taxon>Magnoliopsida</taxon>
        <taxon>eudicotyledons</taxon>
        <taxon>Gunneridae</taxon>
        <taxon>Pentapetalae</taxon>
        <taxon>rosids</taxon>
        <taxon>malvids</taxon>
        <taxon>Malvales</taxon>
        <taxon>Malvaceae</taxon>
        <taxon>Malvoideae</taxon>
        <taxon>Gossypium</taxon>
    </lineage>
</organism>
<name>A0A1U8JP75_GOSHI</name>
<dbReference type="GeneID" id="107909094"/>
<accession>A0A1U8JP75</accession>
<reference evidence="2" key="2">
    <citation type="submission" date="2025-08" db="UniProtKB">
        <authorList>
            <consortium name="RefSeq"/>
        </authorList>
    </citation>
    <scope>IDENTIFICATION</scope>
</reference>
<gene>
    <name evidence="2" type="primary">LOC107909094</name>
</gene>